<dbReference type="Gramene" id="ESQ43543">
    <property type="protein sequence ID" value="ESQ43543"/>
    <property type="gene ID" value="EUTSA_v10015783mg"/>
</dbReference>
<feature type="region of interest" description="Disordered" evidence="1">
    <location>
        <begin position="1"/>
        <end position="37"/>
    </location>
</feature>
<feature type="domain" description="TTF-type" evidence="2">
    <location>
        <begin position="70"/>
        <end position="164"/>
    </location>
</feature>
<organism evidence="3 4">
    <name type="scientific">Eutrema salsugineum</name>
    <name type="common">Saltwater cress</name>
    <name type="synonym">Sisymbrium salsugineum</name>
    <dbReference type="NCBI Taxonomy" id="72664"/>
    <lineage>
        <taxon>Eukaryota</taxon>
        <taxon>Viridiplantae</taxon>
        <taxon>Streptophyta</taxon>
        <taxon>Embryophyta</taxon>
        <taxon>Tracheophyta</taxon>
        <taxon>Spermatophyta</taxon>
        <taxon>Magnoliopsida</taxon>
        <taxon>eudicotyledons</taxon>
        <taxon>Gunneridae</taxon>
        <taxon>Pentapetalae</taxon>
        <taxon>rosids</taxon>
        <taxon>malvids</taxon>
        <taxon>Brassicales</taxon>
        <taxon>Brassicaceae</taxon>
        <taxon>Eutremeae</taxon>
        <taxon>Eutrema</taxon>
    </lineage>
</organism>
<evidence type="ECO:0000313" key="4">
    <source>
        <dbReference type="Proteomes" id="UP000030689"/>
    </source>
</evidence>
<dbReference type="OMA" id="FCECENT"/>
<feature type="compositionally biased region" description="Basic and acidic residues" evidence="1">
    <location>
        <begin position="28"/>
        <end position="37"/>
    </location>
</feature>
<name>V4LUJ2_EUTSA</name>
<dbReference type="eggNOG" id="ENOG502QSU3">
    <property type="taxonomic scope" value="Eukaryota"/>
</dbReference>
<dbReference type="EMBL" id="KI517464">
    <property type="protein sequence ID" value="ESQ43543.1"/>
    <property type="molecule type" value="Genomic_DNA"/>
</dbReference>
<dbReference type="SUPFAM" id="SSF53098">
    <property type="entry name" value="Ribonuclease H-like"/>
    <property type="match status" value="1"/>
</dbReference>
<reference evidence="3 4" key="1">
    <citation type="journal article" date="2013" name="Front. Plant Sci.">
        <title>The Reference Genome of the Halophytic Plant Eutrema salsugineum.</title>
        <authorList>
            <person name="Yang R."/>
            <person name="Jarvis D.E."/>
            <person name="Chen H."/>
            <person name="Beilstein M.A."/>
            <person name="Grimwood J."/>
            <person name="Jenkins J."/>
            <person name="Shu S."/>
            <person name="Prochnik S."/>
            <person name="Xin M."/>
            <person name="Ma C."/>
            <person name="Schmutz J."/>
            <person name="Wing R.A."/>
            <person name="Mitchell-Olds T."/>
            <person name="Schumaker K.S."/>
            <person name="Wang X."/>
        </authorList>
    </citation>
    <scope>NUCLEOTIDE SEQUENCE [LARGE SCALE GENOMIC DNA]</scope>
</reference>
<dbReference type="GO" id="GO:0046983">
    <property type="term" value="F:protein dimerization activity"/>
    <property type="evidence" value="ECO:0007669"/>
    <property type="project" value="InterPro"/>
</dbReference>
<dbReference type="InterPro" id="IPR012337">
    <property type="entry name" value="RNaseH-like_sf"/>
</dbReference>
<dbReference type="InterPro" id="IPR008906">
    <property type="entry name" value="HATC_C_dom"/>
</dbReference>
<evidence type="ECO:0000259" key="2">
    <source>
        <dbReference type="SMART" id="SM00597"/>
    </source>
</evidence>
<proteinExistence type="predicted"/>
<accession>V4LUJ2</accession>
<dbReference type="InterPro" id="IPR025398">
    <property type="entry name" value="DUF4371"/>
</dbReference>
<dbReference type="AlphaFoldDB" id="V4LUJ2"/>
<dbReference type="SMART" id="SM00597">
    <property type="entry name" value="ZnF_TTF"/>
    <property type="match status" value="1"/>
</dbReference>
<evidence type="ECO:0000313" key="3">
    <source>
        <dbReference type="EMBL" id="ESQ43543.1"/>
    </source>
</evidence>
<dbReference type="InterPro" id="IPR055298">
    <property type="entry name" value="AtLOH3-like"/>
</dbReference>
<keyword evidence="4" id="KW-1185">Reference proteome</keyword>
<dbReference type="InterPro" id="IPR006580">
    <property type="entry name" value="Znf_TTF"/>
</dbReference>
<dbReference type="Pfam" id="PF14291">
    <property type="entry name" value="DUF4371"/>
    <property type="match status" value="1"/>
</dbReference>
<gene>
    <name evidence="3" type="ORF">EUTSA_v10015783mg</name>
</gene>
<protein>
    <recommendedName>
        <fullName evidence="2">TTF-type domain-containing protein</fullName>
    </recommendedName>
</protein>
<dbReference type="PANTHER" id="PTHR11697:SF230">
    <property type="entry name" value="ZINC FINGER, MYM DOMAIN CONTAINING 1"/>
    <property type="match status" value="1"/>
</dbReference>
<dbReference type="PANTHER" id="PTHR11697">
    <property type="entry name" value="GENERAL TRANSCRIPTION FACTOR 2-RELATED ZINC FINGER PROTEIN"/>
    <property type="match status" value="1"/>
</dbReference>
<dbReference type="STRING" id="72664.V4LUJ2"/>
<dbReference type="KEGG" id="eus:EUTSA_v10015783mg"/>
<dbReference type="Proteomes" id="UP000030689">
    <property type="component" value="Unassembled WGS sequence"/>
</dbReference>
<evidence type="ECO:0000256" key="1">
    <source>
        <dbReference type="SAM" id="MobiDB-lite"/>
    </source>
</evidence>
<sequence>MKKFLKRKEAPSSSHSDLDDLPDLPSDPADRKKISEYHPNQRNEVIQSYLNRGLCQPRGHIFKQTMIRGVLRRFNPTWFDKYLNWLEYSMKKDAAFCLCCYLFKDDAGKVAKNDVWTTDGFSSWNKLKNISEHVGGVNSFHNNAVMKCENLMKQGQSIKHALHKQDDVTKNEYRTRLNASIDTSRFLLQQGLPFRGHEEKEETANNGNFVELLKYTAKQNEVVNNVVLKNAPGNNQMTSPKVQKDIVHCFAEEVVKTIIEEIDHDVFGLLVNESADVSNKEQMAVVFRFVDKSGIVKERFISITHVSETSSASLKDAIDSLFAKYGLSIKYVRGQGYDGASNMKERHRETIEKEVNDGERNTGKGLNQDVSLQRPGNTRWGSHHRTLLRLVEVFSSIVHVLECVQNDGIEDSRKRQAHGLLRYFNTFDFTPYSLSTALQKRDQEILNAMSLVTSTKRQLQKFRDDGWNSLLMKVSSFCKKHAIEDLDMEEDFVNCLYAVLDLQIQEFNDRFNEVNTELLICAASLSPIDSFAQFDQSKLIRLSEFYPSDFSSGEYISLEQQLNIYIDNVRSDERFTHLQNLGELARMLVETRKHTIFPLEYRLLKLILILPVATATVERCFSVMKIVKKNRCNRMGDQFLNDCLICFVEKDVFQTIINEFVIKRF</sequence>
<dbReference type="Pfam" id="PF05699">
    <property type="entry name" value="Dimer_Tnp_hAT"/>
    <property type="match status" value="1"/>
</dbReference>